<dbReference type="Proteomes" id="UP001154114">
    <property type="component" value="Chromosome 25"/>
</dbReference>
<keyword evidence="2" id="KW-1185">Reference proteome</keyword>
<name>A0A9N8Q2U2_CHRIL</name>
<protein>
    <submittedName>
        <fullName evidence="1">Uncharacterized protein</fullName>
    </submittedName>
</protein>
<evidence type="ECO:0000313" key="2">
    <source>
        <dbReference type="Proteomes" id="UP001154114"/>
    </source>
</evidence>
<dbReference type="OrthoDB" id="424543at2759"/>
<reference evidence="1" key="1">
    <citation type="submission" date="2021-12" db="EMBL/GenBank/DDBJ databases">
        <authorList>
            <person name="King R."/>
        </authorList>
    </citation>
    <scope>NUCLEOTIDE SEQUENCE</scope>
</reference>
<organism evidence="1 2">
    <name type="scientific">Chrysodeixis includens</name>
    <name type="common">Soybean looper</name>
    <name type="synonym">Pseudoplusia includens</name>
    <dbReference type="NCBI Taxonomy" id="689277"/>
    <lineage>
        <taxon>Eukaryota</taxon>
        <taxon>Metazoa</taxon>
        <taxon>Ecdysozoa</taxon>
        <taxon>Arthropoda</taxon>
        <taxon>Hexapoda</taxon>
        <taxon>Insecta</taxon>
        <taxon>Pterygota</taxon>
        <taxon>Neoptera</taxon>
        <taxon>Endopterygota</taxon>
        <taxon>Lepidoptera</taxon>
        <taxon>Glossata</taxon>
        <taxon>Ditrysia</taxon>
        <taxon>Noctuoidea</taxon>
        <taxon>Noctuidae</taxon>
        <taxon>Plusiinae</taxon>
        <taxon>Chrysodeixis</taxon>
    </lineage>
</organism>
<proteinExistence type="predicted"/>
<dbReference type="AlphaFoldDB" id="A0A9N8Q2U2"/>
<gene>
    <name evidence="1" type="ORF">CINC_LOCUS7978</name>
</gene>
<dbReference type="EMBL" id="LR824028">
    <property type="protein sequence ID" value="CAD0205679.1"/>
    <property type="molecule type" value="Genomic_DNA"/>
</dbReference>
<sequence>MRNVQTDFLTTFVRLYKDDVVRKMLDMNVDGYRKRTIREILWMDYVKDDMAAKSVTCEMTSDRNVRKKKTCSADPIIIIGMMMITMRFNYVV</sequence>
<accession>A0A9N8Q2U2</accession>
<evidence type="ECO:0000313" key="1">
    <source>
        <dbReference type="EMBL" id="CAD0205679.1"/>
    </source>
</evidence>